<dbReference type="Pfam" id="PF05656">
    <property type="entry name" value="DUF805"/>
    <property type="match status" value="1"/>
</dbReference>
<evidence type="ECO:0000256" key="1">
    <source>
        <dbReference type="SAM" id="Phobius"/>
    </source>
</evidence>
<dbReference type="KEGG" id="afd:Alfi_0970"/>
<reference evidence="3" key="1">
    <citation type="journal article" date="2013" name="Stand. Genomic Sci.">
        <title>Complete genome sequence of the bile-resistant pigment-producing anaerobe Alistipes finegoldii type strain (AHN2437(T)).</title>
        <authorList>
            <person name="Mavromatis K."/>
            <person name="Stackebrandt E."/>
            <person name="Munk C."/>
            <person name="Lapidus A."/>
            <person name="Nolan M."/>
            <person name="Lucas S."/>
            <person name="Hammon N."/>
            <person name="Deshpande S."/>
            <person name="Cheng J.F."/>
            <person name="Tapia R."/>
            <person name="Goodwin L.A."/>
            <person name="Pitluck S."/>
            <person name="Liolios K."/>
            <person name="Pagani I."/>
            <person name="Ivanova N."/>
            <person name="Mikhailova N."/>
            <person name="Huntemann M."/>
            <person name="Pati A."/>
            <person name="Chen A."/>
            <person name="Palaniappan K."/>
            <person name="Land M."/>
            <person name="Hauser L."/>
            <person name="Rohde M."/>
            <person name="Gronow S."/>
            <person name="Goker M."/>
            <person name="Detter J.C."/>
            <person name="Bristow J."/>
            <person name="Eisen J.A."/>
            <person name="Markowitz V."/>
            <person name="Hugenholtz P."/>
            <person name="Kyrpides N.C."/>
            <person name="Klenk H.P."/>
            <person name="Woyke T."/>
        </authorList>
    </citation>
    <scope>NUCLEOTIDE SEQUENCE</scope>
    <source>
        <strain evidence="3">DSM 17242 / JCM 16770 / AHN 2437 / CCUG 46020 / CIP 107999</strain>
    </source>
</reference>
<dbReference type="PANTHER" id="PTHR34980">
    <property type="entry name" value="INNER MEMBRANE PROTEIN-RELATED-RELATED"/>
    <property type="match status" value="1"/>
</dbReference>
<dbReference type="EMBL" id="CP003274">
    <property type="protein sequence ID" value="AFL77332.1"/>
    <property type="molecule type" value="Genomic_DNA"/>
</dbReference>
<evidence type="ECO:0000313" key="2">
    <source>
        <dbReference type="EMBL" id="AFL77332.1"/>
    </source>
</evidence>
<feature type="transmembrane region" description="Helical" evidence="1">
    <location>
        <begin position="24"/>
        <end position="45"/>
    </location>
</feature>
<proteinExistence type="predicted"/>
<feature type="transmembrane region" description="Helical" evidence="1">
    <location>
        <begin position="77"/>
        <end position="97"/>
    </location>
</feature>
<evidence type="ECO:0000313" key="3">
    <source>
        <dbReference type="Proteomes" id="UP000006052"/>
    </source>
</evidence>
<gene>
    <name evidence="2" type="ordered locus">Alfi_0970</name>
</gene>
<keyword evidence="1" id="KW-0472">Membrane</keyword>
<accession>I3YK14</accession>
<dbReference type="RefSeq" id="WP_014774982.1">
    <property type="nucleotide sequence ID" value="NC_018011.1"/>
</dbReference>
<protein>
    <submittedName>
        <fullName evidence="2">Putative membrane protein</fullName>
    </submittedName>
</protein>
<dbReference type="STRING" id="679935.Alfi_0970"/>
<dbReference type="GO" id="GO:0005886">
    <property type="term" value="C:plasma membrane"/>
    <property type="evidence" value="ECO:0007669"/>
    <property type="project" value="TreeGrafter"/>
</dbReference>
<name>I3YK14_ALIFI</name>
<organism evidence="2 3">
    <name type="scientific">Alistipes finegoldii (strain DSM 17242 / JCM 16770 / CCUG 46020 / CIP 107999 / KCTC 15236 / AHN 2437)</name>
    <dbReference type="NCBI Taxonomy" id="679935"/>
    <lineage>
        <taxon>Bacteria</taxon>
        <taxon>Pseudomonadati</taxon>
        <taxon>Bacteroidota</taxon>
        <taxon>Bacteroidia</taxon>
        <taxon>Bacteroidales</taxon>
        <taxon>Rikenellaceae</taxon>
        <taxon>Alistipes</taxon>
    </lineage>
</organism>
<dbReference type="PATRIC" id="fig|679935.3.peg.898"/>
<dbReference type="PANTHER" id="PTHR34980:SF2">
    <property type="entry name" value="INNER MEMBRANE PROTEIN YHAH-RELATED"/>
    <property type="match status" value="1"/>
</dbReference>
<dbReference type="Proteomes" id="UP000006052">
    <property type="component" value="Chromosome"/>
</dbReference>
<dbReference type="eggNOG" id="COG3152">
    <property type="taxonomic scope" value="Bacteria"/>
</dbReference>
<dbReference type="HOGENOM" id="CLU_093674_4_1_10"/>
<dbReference type="InterPro" id="IPR008523">
    <property type="entry name" value="DUF805"/>
</dbReference>
<keyword evidence="1" id="KW-1133">Transmembrane helix</keyword>
<keyword evidence="1" id="KW-0812">Transmembrane</keyword>
<sequence>MNWYLKVVKEHYADFKGRARRREYWMFTLFNLIIMVVLTVIGILLRFPFIQTIYGLAVLVPALAVCVRRLHDLGKSGWMLLLSLIPLVNLYLIYLFCLEGEKKSNAWGPNPKASE</sequence>
<dbReference type="AlphaFoldDB" id="I3YK14"/>